<reference evidence="2" key="1">
    <citation type="journal article" date="2019" name="Int. J. Syst. Evol. Microbiol.">
        <title>The Global Catalogue of Microorganisms (GCM) 10K type strain sequencing project: providing services to taxonomists for standard genome sequencing and annotation.</title>
        <authorList>
            <consortium name="The Broad Institute Genomics Platform"/>
            <consortium name="The Broad Institute Genome Sequencing Center for Infectious Disease"/>
            <person name="Wu L."/>
            <person name="Ma J."/>
        </authorList>
    </citation>
    <scope>NUCLEOTIDE SEQUENCE [LARGE SCALE GENOMIC DNA]</scope>
    <source>
        <strain evidence="2">CCUG 60214</strain>
    </source>
</reference>
<evidence type="ECO:0000313" key="1">
    <source>
        <dbReference type="EMBL" id="MFD1147873.1"/>
    </source>
</evidence>
<protein>
    <recommendedName>
        <fullName evidence="3">Mobilization protein MobC</fullName>
    </recommendedName>
</protein>
<keyword evidence="2" id="KW-1185">Reference proteome</keyword>
<dbReference type="EMBL" id="JBHTLK010000049">
    <property type="protein sequence ID" value="MFD1147873.1"/>
    <property type="molecule type" value="Genomic_DNA"/>
</dbReference>
<accession>A0ABW3QSN3</accession>
<comment type="caution">
    <text evidence="1">The sequence shown here is derived from an EMBL/GenBank/DDBJ whole genome shotgun (WGS) entry which is preliminary data.</text>
</comment>
<sequence length="114" mass="12102">MSFTDIEWAAITIAASLDGMRAGAWIARVAFDEAAHRNSGARLDRDAFAALAAAVQEQRRVLANVGGNLNQLAKATNATGGTDNPEAAARLLGLVRRVVGSTDELLLQIRAKMR</sequence>
<dbReference type="Proteomes" id="UP001597168">
    <property type="component" value="Unassembled WGS sequence"/>
</dbReference>
<name>A0ABW3QSN3_9PSEU</name>
<proteinExistence type="predicted"/>
<dbReference type="RefSeq" id="WP_380723335.1">
    <property type="nucleotide sequence ID" value="NZ_JBHTLK010000049.1"/>
</dbReference>
<evidence type="ECO:0000313" key="2">
    <source>
        <dbReference type="Proteomes" id="UP001597168"/>
    </source>
</evidence>
<evidence type="ECO:0008006" key="3">
    <source>
        <dbReference type="Google" id="ProtNLM"/>
    </source>
</evidence>
<gene>
    <name evidence="1" type="ORF">ACFQ3T_12115</name>
</gene>
<organism evidence="1 2">
    <name type="scientific">Saccharothrix hoggarensis</name>
    <dbReference type="NCBI Taxonomy" id="913853"/>
    <lineage>
        <taxon>Bacteria</taxon>
        <taxon>Bacillati</taxon>
        <taxon>Actinomycetota</taxon>
        <taxon>Actinomycetes</taxon>
        <taxon>Pseudonocardiales</taxon>
        <taxon>Pseudonocardiaceae</taxon>
        <taxon>Saccharothrix</taxon>
    </lineage>
</organism>